<reference evidence="2" key="1">
    <citation type="submission" date="2019-08" db="EMBL/GenBank/DDBJ databases">
        <authorList>
            <person name="Kucharzyk K."/>
            <person name="Murdoch R.W."/>
            <person name="Higgins S."/>
            <person name="Loffler F."/>
        </authorList>
    </citation>
    <scope>NUCLEOTIDE SEQUENCE</scope>
</reference>
<comment type="caution">
    <text evidence="2">The sequence shown here is derived from an EMBL/GenBank/DDBJ whole genome shotgun (WGS) entry which is preliminary data.</text>
</comment>
<evidence type="ECO:0000313" key="2">
    <source>
        <dbReference type="EMBL" id="MPM63257.1"/>
    </source>
</evidence>
<accession>A0A645BD61</accession>
<name>A0A645BD61_9ZZZZ</name>
<organism evidence="2">
    <name type="scientific">bioreactor metagenome</name>
    <dbReference type="NCBI Taxonomy" id="1076179"/>
    <lineage>
        <taxon>unclassified sequences</taxon>
        <taxon>metagenomes</taxon>
        <taxon>ecological metagenomes</taxon>
    </lineage>
</organism>
<dbReference type="EMBL" id="VSSQ01019305">
    <property type="protein sequence ID" value="MPM63257.1"/>
    <property type="molecule type" value="Genomic_DNA"/>
</dbReference>
<feature type="compositionally biased region" description="Basic and acidic residues" evidence="1">
    <location>
        <begin position="249"/>
        <end position="261"/>
    </location>
</feature>
<dbReference type="AlphaFoldDB" id="A0A645BD61"/>
<evidence type="ECO:0000256" key="1">
    <source>
        <dbReference type="SAM" id="MobiDB-lite"/>
    </source>
</evidence>
<sequence>MFRNSSLPDKSKERVQLETLQVLEAVSQVAQGNSLLANPHHHGTRQPGKSFKVLADSLGHNPQDVRRHQVVLGLDVLLFQHVGGDEFQLELICALHPLGKDGPFPQDVLQHLGRYLVRNGSCPSPLDEGERIHRHHEGLLLLKEFLLEALAVFHAQILLAELLGVLELQQPEPVVHLEDSQTGLEVGKLHVLPEIILPVDLVKDFGGEDVRRAELQAVGVLVLVGPRKLEPELLLHNVFLLLEKIHTDDDGKDDEARREGIDGNPSPCPPDRGKEIPQGNLVFVVLLPDRLGLGRLHFLLLLNLLVLPFFRHRTPLPIFQADSAAPFLQYIVSGRNKPIFNQNEV</sequence>
<feature type="region of interest" description="Disordered" evidence="1">
    <location>
        <begin position="249"/>
        <end position="274"/>
    </location>
</feature>
<protein>
    <submittedName>
        <fullName evidence="2">Uncharacterized protein</fullName>
    </submittedName>
</protein>
<proteinExistence type="predicted"/>
<gene>
    <name evidence="2" type="ORF">SDC9_110137</name>
</gene>